<dbReference type="Proteomes" id="UP000184211">
    <property type="component" value="Unassembled WGS sequence"/>
</dbReference>
<dbReference type="EMBL" id="FQWM01000002">
    <property type="protein sequence ID" value="SHG81287.1"/>
    <property type="molecule type" value="Genomic_DNA"/>
</dbReference>
<protein>
    <recommendedName>
        <fullName evidence="1">DUF6473 domain-containing protein</fullName>
    </recommendedName>
</protein>
<dbReference type="Pfam" id="PF20078">
    <property type="entry name" value="DUF6473"/>
    <property type="match status" value="1"/>
</dbReference>
<dbReference type="RefSeq" id="WP_072791911.1">
    <property type="nucleotide sequence ID" value="NZ_FQWM01000002.1"/>
</dbReference>
<accession>A0A1M5MVP8</accession>
<dbReference type="InterPro" id="IPR045524">
    <property type="entry name" value="DUF6473"/>
</dbReference>
<feature type="domain" description="DUF6473" evidence="1">
    <location>
        <begin position="1"/>
        <end position="274"/>
    </location>
</feature>
<dbReference type="OrthoDB" id="7838347at2"/>
<reference evidence="3" key="1">
    <citation type="submission" date="2016-11" db="EMBL/GenBank/DDBJ databases">
        <authorList>
            <person name="Varghese N."/>
            <person name="Submissions S."/>
        </authorList>
    </citation>
    <scope>NUCLEOTIDE SEQUENCE [LARGE SCALE GENOMIC DNA]</scope>
    <source>
        <strain evidence="3">DSM 28223</strain>
    </source>
</reference>
<proteinExistence type="predicted"/>
<evidence type="ECO:0000313" key="2">
    <source>
        <dbReference type="EMBL" id="SHG81287.1"/>
    </source>
</evidence>
<evidence type="ECO:0000259" key="1">
    <source>
        <dbReference type="Pfam" id="PF20078"/>
    </source>
</evidence>
<dbReference type="STRING" id="870908.SAMN04488044_1347"/>
<dbReference type="AlphaFoldDB" id="A0A1M5MVP8"/>
<keyword evidence="3" id="KW-1185">Reference proteome</keyword>
<sequence>MTLQKSGQRPLDYCPCRYGSTRVDFRGPKKSLNGRYIAFLGGSETYGKYIRQPFSALVEESIGLPCPNFGLMNAGVDVFLNEPEILAYAGRAEVTVLQVVGAQNMSNRFYSVHPRRNDRFVKASDLMQSVFHDIDFSEFNFTRHMLQELSVRAEDRFAFVREELRNAWCARMQRLLDRIPGHKILLWFANNPPPRRTQRSALGKEPLFVDHKMIDGLRPFVSSIVNVQLSKAARTAGTKGMVFRDLDEPAAKLMPGPRAHAEVAAALVDEIRPLVGDIDLTFAKEH</sequence>
<name>A0A1M5MVP8_9RHOB</name>
<evidence type="ECO:0000313" key="3">
    <source>
        <dbReference type="Proteomes" id="UP000184211"/>
    </source>
</evidence>
<organism evidence="2 3">
    <name type="scientific">Cognatishimia maritima</name>
    <dbReference type="NCBI Taxonomy" id="870908"/>
    <lineage>
        <taxon>Bacteria</taxon>
        <taxon>Pseudomonadati</taxon>
        <taxon>Pseudomonadota</taxon>
        <taxon>Alphaproteobacteria</taxon>
        <taxon>Rhodobacterales</taxon>
        <taxon>Paracoccaceae</taxon>
        <taxon>Cognatishimia</taxon>
    </lineage>
</organism>
<gene>
    <name evidence="2" type="ORF">SAMN04488044_1347</name>
</gene>